<keyword evidence="2" id="KW-0813">Transport</keyword>
<dbReference type="InterPro" id="IPR044726">
    <property type="entry name" value="ABCC_6TM_D2"/>
</dbReference>
<dbReference type="InterPro" id="IPR036640">
    <property type="entry name" value="ABC1_TM_sf"/>
</dbReference>
<keyword evidence="12" id="KW-1185">Reference proteome</keyword>
<keyword evidence="7 8" id="KW-0472">Membrane</keyword>
<dbReference type="PANTHER" id="PTHR24223">
    <property type="entry name" value="ATP-BINDING CASSETTE SUB-FAMILY C"/>
    <property type="match status" value="1"/>
</dbReference>
<name>A0ABP0AMN8_9PEZI</name>
<evidence type="ECO:0000256" key="7">
    <source>
        <dbReference type="ARBA" id="ARBA00023136"/>
    </source>
</evidence>
<dbReference type="Pfam" id="PF00005">
    <property type="entry name" value="ABC_tran"/>
    <property type="match status" value="1"/>
</dbReference>
<dbReference type="InterPro" id="IPR003593">
    <property type="entry name" value="AAA+_ATPase"/>
</dbReference>
<evidence type="ECO:0000256" key="1">
    <source>
        <dbReference type="ARBA" id="ARBA00004141"/>
    </source>
</evidence>
<evidence type="ECO:0000256" key="3">
    <source>
        <dbReference type="ARBA" id="ARBA00022692"/>
    </source>
</evidence>
<dbReference type="SMART" id="SM00382">
    <property type="entry name" value="AAA"/>
    <property type="match status" value="1"/>
</dbReference>
<dbReference type="SUPFAM" id="SSF52540">
    <property type="entry name" value="P-loop containing nucleoside triphosphate hydrolases"/>
    <property type="match status" value="1"/>
</dbReference>
<dbReference type="Gene3D" id="1.20.1560.10">
    <property type="entry name" value="ABC transporter type 1, transmembrane domain"/>
    <property type="match status" value="1"/>
</dbReference>
<dbReference type="PROSITE" id="PS50929">
    <property type="entry name" value="ABC_TM1F"/>
    <property type="match status" value="1"/>
</dbReference>
<comment type="caution">
    <text evidence="11">The sequence shown here is derived from an EMBL/GenBank/DDBJ whole genome shotgun (WGS) entry which is preliminary data.</text>
</comment>
<organism evidence="11 12">
    <name type="scientific">Sporothrix eucalyptigena</name>
    <dbReference type="NCBI Taxonomy" id="1812306"/>
    <lineage>
        <taxon>Eukaryota</taxon>
        <taxon>Fungi</taxon>
        <taxon>Dikarya</taxon>
        <taxon>Ascomycota</taxon>
        <taxon>Pezizomycotina</taxon>
        <taxon>Sordariomycetes</taxon>
        <taxon>Sordariomycetidae</taxon>
        <taxon>Ophiostomatales</taxon>
        <taxon>Ophiostomataceae</taxon>
        <taxon>Sporothrix</taxon>
    </lineage>
</organism>
<keyword evidence="4" id="KW-0547">Nucleotide-binding</keyword>
<evidence type="ECO:0000259" key="9">
    <source>
        <dbReference type="PROSITE" id="PS50893"/>
    </source>
</evidence>
<dbReference type="PROSITE" id="PS50893">
    <property type="entry name" value="ABC_TRANSPORTER_2"/>
    <property type="match status" value="1"/>
</dbReference>
<evidence type="ECO:0000256" key="5">
    <source>
        <dbReference type="ARBA" id="ARBA00022840"/>
    </source>
</evidence>
<dbReference type="CDD" id="cd18580">
    <property type="entry name" value="ABC_6TM_ABCC_D2"/>
    <property type="match status" value="1"/>
</dbReference>
<reference evidence="11 12" key="1">
    <citation type="submission" date="2024-01" db="EMBL/GenBank/DDBJ databases">
        <authorList>
            <person name="Allen C."/>
            <person name="Tagirdzhanova G."/>
        </authorList>
    </citation>
    <scope>NUCLEOTIDE SEQUENCE [LARGE SCALE GENOMIC DNA]</scope>
</reference>
<evidence type="ECO:0008006" key="13">
    <source>
        <dbReference type="Google" id="ProtNLM"/>
    </source>
</evidence>
<evidence type="ECO:0000256" key="6">
    <source>
        <dbReference type="ARBA" id="ARBA00022989"/>
    </source>
</evidence>
<feature type="domain" description="ABC transporter" evidence="9">
    <location>
        <begin position="233"/>
        <end position="489"/>
    </location>
</feature>
<comment type="subcellular location">
    <subcellularLocation>
        <location evidence="1">Membrane</location>
        <topology evidence="1">Multi-pass membrane protein</topology>
    </subcellularLocation>
</comment>
<gene>
    <name evidence="11" type="ORF">SEUCBS140593_000120</name>
</gene>
<dbReference type="PANTHER" id="PTHR24223:SF345">
    <property type="entry name" value="ABC MULTIDRUG TRANSPORTER (EUROFUNG)"/>
    <property type="match status" value="1"/>
</dbReference>
<dbReference type="Gene3D" id="3.40.50.300">
    <property type="entry name" value="P-loop containing nucleotide triphosphate hydrolases"/>
    <property type="match status" value="1"/>
</dbReference>
<evidence type="ECO:0000313" key="12">
    <source>
        <dbReference type="Proteomes" id="UP001642482"/>
    </source>
</evidence>
<keyword evidence="3 8" id="KW-0812">Transmembrane</keyword>
<dbReference type="InterPro" id="IPR003439">
    <property type="entry name" value="ABC_transporter-like_ATP-bd"/>
</dbReference>
<evidence type="ECO:0000256" key="4">
    <source>
        <dbReference type="ARBA" id="ARBA00022741"/>
    </source>
</evidence>
<evidence type="ECO:0000256" key="8">
    <source>
        <dbReference type="SAM" id="Phobius"/>
    </source>
</evidence>
<evidence type="ECO:0000313" key="11">
    <source>
        <dbReference type="EMBL" id="CAK7208283.1"/>
    </source>
</evidence>
<accession>A0ABP0AMN8</accession>
<dbReference type="InterPro" id="IPR011527">
    <property type="entry name" value="ABC1_TM_dom"/>
</dbReference>
<keyword evidence="6 8" id="KW-1133">Transmembrane helix</keyword>
<feature type="transmembrane region" description="Helical" evidence="8">
    <location>
        <begin position="111"/>
        <end position="135"/>
    </location>
</feature>
<dbReference type="InterPro" id="IPR027417">
    <property type="entry name" value="P-loop_NTPase"/>
</dbReference>
<dbReference type="Proteomes" id="UP001642482">
    <property type="component" value="Unassembled WGS sequence"/>
</dbReference>
<feature type="domain" description="ABC transmembrane type-1" evidence="10">
    <location>
        <begin position="1"/>
        <end position="180"/>
    </location>
</feature>
<keyword evidence="5" id="KW-0067">ATP-binding</keyword>
<dbReference type="Pfam" id="PF00664">
    <property type="entry name" value="ABC_membrane"/>
    <property type="match status" value="1"/>
</dbReference>
<dbReference type="InterPro" id="IPR050173">
    <property type="entry name" value="ABC_transporter_C-like"/>
</dbReference>
<proteinExistence type="predicted"/>
<protein>
    <recommendedName>
        <fullName evidence="13">ABC transporter</fullName>
    </recommendedName>
</protein>
<evidence type="ECO:0000256" key="2">
    <source>
        <dbReference type="ARBA" id="ARBA00022448"/>
    </source>
</evidence>
<sequence length="489" mass="53267">MSYLLAQVFKLLMQIIVLLISQPLLGLTLPVCVAFVYVVQKRYLRTSRQLRRMELESQSAVYFNFLETAGGLQTIRAFGWQDAMSRENAVCLDDSQRPVYLMLCLRRWLNVVLDTLVAGIAVGTVWVAVAGAVALSSPSHPSQPSKIWSPSGGQVGVALNIILVTNTTLLRLVQSWTNLEVSLGAVARLREAAQETPQEEVLQKINNDDTSALERANEEAEQMTKDWPSSGRIELTNVTASYNPDTPVLNGVSLSIRPGQVAVICGRTGSGKSSLLMSLLRLLTVKPTGKIIIDGIDLASLRLDDVRQRAFVTVSQDPFLLPSASLRFHLDPAKTLPGTALAEALKKTGLLSLFVGSSYDEDDATDSSSLWDRALSSFPVLSVGQAQLLSLTRALLQLQTRSSASLNHHGKRMPIILLDEITASLDAETEAAVYDVVEEVFIKGRDGAGHTVLVVTHRPAALTRRLRPGQDVMISMSNGKVERVEAVAF</sequence>
<dbReference type="EMBL" id="CAWUHD010000001">
    <property type="protein sequence ID" value="CAK7208283.1"/>
    <property type="molecule type" value="Genomic_DNA"/>
</dbReference>
<dbReference type="SUPFAM" id="SSF90123">
    <property type="entry name" value="ABC transporter transmembrane region"/>
    <property type="match status" value="1"/>
</dbReference>
<feature type="transmembrane region" description="Helical" evidence="8">
    <location>
        <begin position="12"/>
        <end position="39"/>
    </location>
</feature>
<evidence type="ECO:0000259" key="10">
    <source>
        <dbReference type="PROSITE" id="PS50929"/>
    </source>
</evidence>